<dbReference type="Pfam" id="PF01514">
    <property type="entry name" value="YscJ_FliF"/>
    <property type="match status" value="1"/>
</dbReference>
<evidence type="ECO:0000256" key="10">
    <source>
        <dbReference type="SAM" id="Phobius"/>
    </source>
</evidence>
<keyword evidence="4" id="KW-1003">Cell membrane</keyword>
<feature type="transmembrane region" description="Helical" evidence="10">
    <location>
        <begin position="434"/>
        <end position="452"/>
    </location>
</feature>
<dbReference type="PIRSF" id="PIRSF004862">
    <property type="entry name" value="FliF"/>
    <property type="match status" value="1"/>
</dbReference>
<evidence type="ECO:0000256" key="6">
    <source>
        <dbReference type="ARBA" id="ARBA00022989"/>
    </source>
</evidence>
<dbReference type="Proteomes" id="UP001197247">
    <property type="component" value="Unassembled WGS sequence"/>
</dbReference>
<evidence type="ECO:0000256" key="4">
    <source>
        <dbReference type="ARBA" id="ARBA00022475"/>
    </source>
</evidence>
<dbReference type="Gene3D" id="3.30.300.30">
    <property type="match status" value="1"/>
</dbReference>
<evidence type="ECO:0000256" key="8">
    <source>
        <dbReference type="ARBA" id="ARBA00023143"/>
    </source>
</evidence>
<gene>
    <name evidence="13" type="primary">fliF</name>
    <name evidence="13" type="ORF">KIH74_20935</name>
</gene>
<keyword evidence="14" id="KW-1185">Reference proteome</keyword>
<dbReference type="RefSeq" id="WP_214157710.1">
    <property type="nucleotide sequence ID" value="NZ_JAHBAY010000008.1"/>
</dbReference>
<accession>A0ABS5TML4</accession>
<comment type="function">
    <text evidence="9">The M ring may be actively involved in energy transduction.</text>
</comment>
<comment type="caution">
    <text evidence="13">The sequence shown here is derived from an EMBL/GenBank/DDBJ whole genome shotgun (WGS) entry which is preliminary data.</text>
</comment>
<evidence type="ECO:0000313" key="13">
    <source>
        <dbReference type="EMBL" id="MBT0771416.1"/>
    </source>
</evidence>
<keyword evidence="6 10" id="KW-1133">Transmembrane helix</keyword>
<evidence type="ECO:0000256" key="7">
    <source>
        <dbReference type="ARBA" id="ARBA00023136"/>
    </source>
</evidence>
<comment type="similarity">
    <text evidence="3 9">Belongs to the FliF family.</text>
</comment>
<feature type="domain" description="Flagellar M-ring N-terminal" evidence="11">
    <location>
        <begin position="48"/>
        <end position="225"/>
    </location>
</feature>
<protein>
    <recommendedName>
        <fullName evidence="9">Flagellar M-ring protein</fullName>
    </recommendedName>
</protein>
<proteinExistence type="inferred from homology"/>
<sequence length="531" mass="55093">MSPQFNAKAVTTRARTFASGFTAGQRAVVIVAVLGLLLGAYALSRYVSQPEWTPLYGGLSGEDASAITEQLDSDGVPYKLADQGSAILVPKEQVYAERIKLAAAGLTGGDGSGADGWALLDEQGITATEFQQNVAYQRALSGELSKTLEAMDGVENAVVQLAIPEPTVFSDEQDNPTAAVLLKLSAGTELADSQVQAITHLVAGSVANLDPGDVTVTDQDGTLLSGSGNGGGGAASDAGQTDAQTAAFEKRMNGAVEDVLNAVVGPNNSKVQVNASLNFDATETTSKTYSQSTPTVPPLSEATVNEQYQGNGANAGGTLGTIVPTPIGSGGTGSYEREQSTVNNAVNESVAKVQQAPGQVERMTVAVVLNSETAGALNTSTASQLVSNALGLDPARGDSVQVSVLPFDTTAAEAAKKALDEAASAQRNSELITLAKQVGLLLLIIIAVLIFLRRRKKRIQEEEEARIEATASDLPEGTVLSPQAIAANQQLALAQEADLSRDRMRDEVSAMVDNQPDDVAALLQGWLAERK</sequence>
<keyword evidence="8 9" id="KW-0975">Bacterial flagellum</keyword>
<evidence type="ECO:0000256" key="2">
    <source>
        <dbReference type="ARBA" id="ARBA00004651"/>
    </source>
</evidence>
<keyword evidence="5 10" id="KW-0812">Transmembrane</keyword>
<evidence type="ECO:0000256" key="1">
    <source>
        <dbReference type="ARBA" id="ARBA00004117"/>
    </source>
</evidence>
<dbReference type="InterPro" id="IPR045851">
    <property type="entry name" value="AMP-bd_C_sf"/>
</dbReference>
<dbReference type="EMBL" id="JAHBAY010000008">
    <property type="protein sequence ID" value="MBT0771416.1"/>
    <property type="molecule type" value="Genomic_DNA"/>
</dbReference>
<dbReference type="NCBIfam" id="TIGR00206">
    <property type="entry name" value="fliF"/>
    <property type="match status" value="1"/>
</dbReference>
<dbReference type="PANTHER" id="PTHR30046:SF0">
    <property type="entry name" value="FLAGELLAR M-RING PROTEIN"/>
    <property type="match status" value="1"/>
</dbReference>
<feature type="domain" description="Flagellar M-ring C-terminal" evidence="12">
    <location>
        <begin position="260"/>
        <end position="407"/>
    </location>
</feature>
<evidence type="ECO:0000259" key="11">
    <source>
        <dbReference type="Pfam" id="PF01514"/>
    </source>
</evidence>
<organism evidence="13 14">
    <name type="scientific">Kineosporia corallincola</name>
    <dbReference type="NCBI Taxonomy" id="2835133"/>
    <lineage>
        <taxon>Bacteria</taxon>
        <taxon>Bacillati</taxon>
        <taxon>Actinomycetota</taxon>
        <taxon>Actinomycetes</taxon>
        <taxon>Kineosporiales</taxon>
        <taxon>Kineosporiaceae</taxon>
        <taxon>Kineosporia</taxon>
    </lineage>
</organism>
<evidence type="ECO:0000259" key="12">
    <source>
        <dbReference type="Pfam" id="PF08345"/>
    </source>
</evidence>
<evidence type="ECO:0000313" key="14">
    <source>
        <dbReference type="Proteomes" id="UP001197247"/>
    </source>
</evidence>
<dbReference type="InterPro" id="IPR000067">
    <property type="entry name" value="FlgMring_FliF"/>
</dbReference>
<dbReference type="PANTHER" id="PTHR30046">
    <property type="entry name" value="FLAGELLAR M-RING PROTEIN"/>
    <property type="match status" value="1"/>
</dbReference>
<evidence type="ECO:0000256" key="9">
    <source>
        <dbReference type="PIRNR" id="PIRNR004862"/>
    </source>
</evidence>
<reference evidence="13 14" key="1">
    <citation type="submission" date="2021-05" db="EMBL/GenBank/DDBJ databases">
        <title>Kineosporia and Streptomyces sp. nov. two new marine actinobacteria isolated from Coral.</title>
        <authorList>
            <person name="Buangrab K."/>
            <person name="Sutthacheep M."/>
            <person name="Yeemin T."/>
            <person name="Harunari E."/>
            <person name="Igarashi Y."/>
            <person name="Kanchanasin P."/>
            <person name="Tanasupawat S."/>
            <person name="Phongsopitanun W."/>
        </authorList>
    </citation>
    <scope>NUCLEOTIDE SEQUENCE [LARGE SCALE GENOMIC DNA]</scope>
    <source>
        <strain evidence="13 14">J2-2</strain>
    </source>
</reference>
<dbReference type="InterPro" id="IPR013556">
    <property type="entry name" value="Flag_M-ring_C"/>
</dbReference>
<name>A0ABS5TML4_9ACTN</name>
<dbReference type="InterPro" id="IPR043427">
    <property type="entry name" value="YscJ/FliF"/>
</dbReference>
<keyword evidence="13" id="KW-0282">Flagellum</keyword>
<dbReference type="InterPro" id="IPR006182">
    <property type="entry name" value="FliF_N_dom"/>
</dbReference>
<keyword evidence="13" id="KW-0966">Cell projection</keyword>
<dbReference type="Pfam" id="PF08345">
    <property type="entry name" value="YscJ_FliF_C"/>
    <property type="match status" value="1"/>
</dbReference>
<keyword evidence="7 10" id="KW-0472">Membrane</keyword>
<keyword evidence="13" id="KW-0969">Cilium</keyword>
<comment type="subcellular location">
    <subcellularLocation>
        <location evidence="1 9">Bacterial flagellum basal body</location>
    </subcellularLocation>
    <subcellularLocation>
        <location evidence="2">Cell membrane</location>
        <topology evidence="2">Multi-pass membrane protein</topology>
    </subcellularLocation>
</comment>
<evidence type="ECO:0000256" key="5">
    <source>
        <dbReference type="ARBA" id="ARBA00022692"/>
    </source>
</evidence>
<evidence type="ECO:0000256" key="3">
    <source>
        <dbReference type="ARBA" id="ARBA00007971"/>
    </source>
</evidence>
<dbReference type="PRINTS" id="PR01009">
    <property type="entry name" value="FLGMRINGFLIF"/>
</dbReference>